<name>A0A6P0DNS2_RHILE</name>
<organism evidence="1 2">
    <name type="scientific">Rhizobium leguminosarum</name>
    <dbReference type="NCBI Taxonomy" id="384"/>
    <lineage>
        <taxon>Bacteria</taxon>
        <taxon>Pseudomonadati</taxon>
        <taxon>Pseudomonadota</taxon>
        <taxon>Alphaproteobacteria</taxon>
        <taxon>Hyphomicrobiales</taxon>
        <taxon>Rhizobiaceae</taxon>
        <taxon>Rhizobium/Agrobacterium group</taxon>
        <taxon>Rhizobium</taxon>
    </lineage>
</organism>
<reference evidence="1 2" key="1">
    <citation type="submission" date="2020-01" db="EMBL/GenBank/DDBJ databases">
        <title>Rhizobium genotypes associated with high levels of biological nitrogen fixation by grain legumes in a temperate-maritime cropping system.</title>
        <authorList>
            <person name="Maluk M."/>
            <person name="Francesc Ferrando Molina F."/>
            <person name="Lopez Del Egido L."/>
            <person name="Lafos M."/>
            <person name="Langarica-Fuentes A."/>
            <person name="Gebre Yohannes G."/>
            <person name="Young M.W."/>
            <person name="Martin P."/>
            <person name="Gantlett R."/>
            <person name="Kenicer G."/>
            <person name="Hawes C."/>
            <person name="Begg G.S."/>
            <person name="Quilliam R.S."/>
            <person name="Squire G.R."/>
            <person name="Poole P.S."/>
            <person name="Young P.W."/>
            <person name="Iannetta P.M."/>
            <person name="James E.K."/>
        </authorList>
    </citation>
    <scope>NUCLEOTIDE SEQUENCE [LARGE SCALE GENOMIC DNA]</scope>
    <source>
        <strain evidence="1 2">JHI944</strain>
    </source>
</reference>
<sequence>MEKVWSRKEAEADAATLFDAARMTPQTIQENDGKLVVRFEPGAKIPVSEWAVLPGTLEDDDVL</sequence>
<evidence type="ECO:0000313" key="1">
    <source>
        <dbReference type="EMBL" id="NEK53610.1"/>
    </source>
</evidence>
<accession>A0A6P0DNS2</accession>
<dbReference type="EMBL" id="WXXP01000015">
    <property type="protein sequence ID" value="NEK53610.1"/>
    <property type="molecule type" value="Genomic_DNA"/>
</dbReference>
<dbReference type="Proteomes" id="UP000471409">
    <property type="component" value="Unassembled WGS sequence"/>
</dbReference>
<gene>
    <name evidence="1" type="ORF">GUK36_29855</name>
</gene>
<dbReference type="AlphaFoldDB" id="A0A6P0DNS2"/>
<dbReference type="RefSeq" id="WP_028732238.1">
    <property type="nucleotide sequence ID" value="NZ_JARXWA010000024.1"/>
</dbReference>
<evidence type="ECO:0000313" key="2">
    <source>
        <dbReference type="Proteomes" id="UP000471409"/>
    </source>
</evidence>
<comment type="caution">
    <text evidence="1">The sequence shown here is derived from an EMBL/GenBank/DDBJ whole genome shotgun (WGS) entry which is preliminary data.</text>
</comment>
<proteinExistence type="predicted"/>
<protein>
    <submittedName>
        <fullName evidence="1">Uncharacterized protein</fullName>
    </submittedName>
</protein>